<organism evidence="2 3">
    <name type="scientific">Knipowitschia caucasica</name>
    <name type="common">Caucasian dwarf goby</name>
    <name type="synonym">Pomatoschistus caucasicus</name>
    <dbReference type="NCBI Taxonomy" id="637954"/>
    <lineage>
        <taxon>Eukaryota</taxon>
        <taxon>Metazoa</taxon>
        <taxon>Chordata</taxon>
        <taxon>Craniata</taxon>
        <taxon>Vertebrata</taxon>
        <taxon>Euteleostomi</taxon>
        <taxon>Actinopterygii</taxon>
        <taxon>Neopterygii</taxon>
        <taxon>Teleostei</taxon>
        <taxon>Neoteleostei</taxon>
        <taxon>Acanthomorphata</taxon>
        <taxon>Gobiaria</taxon>
        <taxon>Gobiiformes</taxon>
        <taxon>Gobioidei</taxon>
        <taxon>Gobiidae</taxon>
        <taxon>Gobiinae</taxon>
        <taxon>Knipowitschia</taxon>
    </lineage>
</organism>
<evidence type="ECO:0000256" key="1">
    <source>
        <dbReference type="SAM" id="MobiDB-lite"/>
    </source>
</evidence>
<feature type="region of interest" description="Disordered" evidence="1">
    <location>
        <begin position="9"/>
        <end position="51"/>
    </location>
</feature>
<gene>
    <name evidence="2" type="ORF">KC01_LOCUS13743</name>
</gene>
<proteinExistence type="predicted"/>
<evidence type="ECO:0000313" key="3">
    <source>
        <dbReference type="Proteomes" id="UP001497482"/>
    </source>
</evidence>
<sequence length="108" mass="11492">MTCRGVLHIGPHSGSNRVDHRVPHSGLTPSVSTAGSADPDPLSGSVRGSSAAQFRGGCRWCRGRVPRWLRCLRLVSAEAASSMSHLSAMVLTAPEHLSAMALYVSEQR</sequence>
<reference evidence="2 3" key="1">
    <citation type="submission" date="2024-04" db="EMBL/GenBank/DDBJ databases">
        <authorList>
            <person name="Waldvogel A.-M."/>
            <person name="Schoenle A."/>
        </authorList>
    </citation>
    <scope>NUCLEOTIDE SEQUENCE [LARGE SCALE GENOMIC DNA]</scope>
</reference>
<dbReference type="Proteomes" id="UP001497482">
    <property type="component" value="Chromosome 16"/>
</dbReference>
<dbReference type="AlphaFoldDB" id="A0AAV2K0B3"/>
<accession>A0AAV2K0B3</accession>
<dbReference type="EMBL" id="OZ035838">
    <property type="protein sequence ID" value="CAL1583250.1"/>
    <property type="molecule type" value="Genomic_DNA"/>
</dbReference>
<name>A0AAV2K0B3_KNICA</name>
<keyword evidence="3" id="KW-1185">Reference proteome</keyword>
<protein>
    <submittedName>
        <fullName evidence="2">Uncharacterized protein</fullName>
    </submittedName>
</protein>
<evidence type="ECO:0000313" key="2">
    <source>
        <dbReference type="EMBL" id="CAL1583250.1"/>
    </source>
</evidence>